<keyword evidence="2" id="KW-0560">Oxidoreductase</keyword>
<comment type="caution">
    <text evidence="5">The sequence shown here is derived from an EMBL/GenBank/DDBJ whole genome shotgun (WGS) entry which is preliminary data.</text>
</comment>
<feature type="domain" description="Ketoreductase" evidence="4">
    <location>
        <begin position="13"/>
        <end position="178"/>
    </location>
</feature>
<gene>
    <name evidence="5" type="ORF">GCM10008937_25950</name>
</gene>
<dbReference type="NCBIfam" id="NF005594">
    <property type="entry name" value="PRK07326.1"/>
    <property type="match status" value="1"/>
</dbReference>
<evidence type="ECO:0000313" key="5">
    <source>
        <dbReference type="EMBL" id="GAA0517257.1"/>
    </source>
</evidence>
<name>A0ABP3MBK4_9DEIO</name>
<dbReference type="PANTHER" id="PTHR44196">
    <property type="entry name" value="DEHYDROGENASE/REDUCTASE SDR FAMILY MEMBER 7B"/>
    <property type="match status" value="1"/>
</dbReference>
<dbReference type="RefSeq" id="WP_343759604.1">
    <property type="nucleotide sequence ID" value="NZ_BAAADB010000029.1"/>
</dbReference>
<accession>A0ABP3MBK4</accession>
<evidence type="ECO:0000256" key="3">
    <source>
        <dbReference type="RuleBase" id="RU000363"/>
    </source>
</evidence>
<dbReference type="Proteomes" id="UP001500191">
    <property type="component" value="Unassembled WGS sequence"/>
</dbReference>
<evidence type="ECO:0000313" key="6">
    <source>
        <dbReference type="Proteomes" id="UP001500191"/>
    </source>
</evidence>
<dbReference type="InterPro" id="IPR057326">
    <property type="entry name" value="KR_dom"/>
</dbReference>
<evidence type="ECO:0000256" key="2">
    <source>
        <dbReference type="ARBA" id="ARBA00023002"/>
    </source>
</evidence>
<dbReference type="PRINTS" id="PR00080">
    <property type="entry name" value="SDRFAMILY"/>
</dbReference>
<dbReference type="InterPro" id="IPR002347">
    <property type="entry name" value="SDR_fam"/>
</dbReference>
<dbReference type="Pfam" id="PF00106">
    <property type="entry name" value="adh_short"/>
    <property type="match status" value="1"/>
</dbReference>
<comment type="similarity">
    <text evidence="1 3">Belongs to the short-chain dehydrogenases/reductases (SDR) family.</text>
</comment>
<dbReference type="CDD" id="cd08929">
    <property type="entry name" value="SDR_c4"/>
    <property type="match status" value="1"/>
</dbReference>
<dbReference type="InterPro" id="IPR036291">
    <property type="entry name" value="NAD(P)-bd_dom_sf"/>
</dbReference>
<evidence type="ECO:0000259" key="4">
    <source>
        <dbReference type="SMART" id="SM00822"/>
    </source>
</evidence>
<dbReference type="PRINTS" id="PR00081">
    <property type="entry name" value="GDHRDH"/>
</dbReference>
<proteinExistence type="inferred from homology"/>
<dbReference type="PANTHER" id="PTHR44196:SF1">
    <property type="entry name" value="DEHYDROGENASE_REDUCTASE SDR FAMILY MEMBER 7B"/>
    <property type="match status" value="1"/>
</dbReference>
<dbReference type="Gene3D" id="3.40.50.720">
    <property type="entry name" value="NAD(P)-binding Rossmann-like Domain"/>
    <property type="match status" value="1"/>
</dbReference>
<keyword evidence="6" id="KW-1185">Reference proteome</keyword>
<dbReference type="SMART" id="SM00822">
    <property type="entry name" value="PKS_KR"/>
    <property type="match status" value="1"/>
</dbReference>
<dbReference type="EMBL" id="BAAADB010000029">
    <property type="protein sequence ID" value="GAA0517257.1"/>
    <property type="molecule type" value="Genomic_DNA"/>
</dbReference>
<sequence length="242" mass="25524">MTDSSNSNASTTKSAFITGASKGIGLAVARALIADGYAVTITSRNQGEIQGVAAELGNGTRGVACDVKDPAAVQREVDAHVQAFGGLDVLFVNAGVGHFGNIADLSIQQWQDVIDTNLSGAFYTVKAAIPALSERGGYIFTLSSLAGKNPLPGGGAYNASKFGLNGLSEVMNLDLRDRGIKVTQIMPGSVATYFNGHTPDQDKDAWKIQPEDLAQLTVDLLHMPERTLPSRVEVRPSRPPKK</sequence>
<dbReference type="SUPFAM" id="SSF51735">
    <property type="entry name" value="NAD(P)-binding Rossmann-fold domains"/>
    <property type="match status" value="1"/>
</dbReference>
<reference evidence="6" key="1">
    <citation type="journal article" date="2019" name="Int. J. Syst. Evol. Microbiol.">
        <title>The Global Catalogue of Microorganisms (GCM) 10K type strain sequencing project: providing services to taxonomists for standard genome sequencing and annotation.</title>
        <authorList>
            <consortium name="The Broad Institute Genomics Platform"/>
            <consortium name="The Broad Institute Genome Sequencing Center for Infectious Disease"/>
            <person name="Wu L."/>
            <person name="Ma J."/>
        </authorList>
    </citation>
    <scope>NUCLEOTIDE SEQUENCE [LARGE SCALE GENOMIC DNA]</scope>
    <source>
        <strain evidence="6">JCM 14368</strain>
    </source>
</reference>
<organism evidence="5 6">
    <name type="scientific">Deinococcus depolymerans</name>
    <dbReference type="NCBI Taxonomy" id="392408"/>
    <lineage>
        <taxon>Bacteria</taxon>
        <taxon>Thermotogati</taxon>
        <taxon>Deinococcota</taxon>
        <taxon>Deinococci</taxon>
        <taxon>Deinococcales</taxon>
        <taxon>Deinococcaceae</taxon>
        <taxon>Deinococcus</taxon>
    </lineage>
</organism>
<evidence type="ECO:0000256" key="1">
    <source>
        <dbReference type="ARBA" id="ARBA00006484"/>
    </source>
</evidence>
<protein>
    <submittedName>
        <fullName evidence="5">SDR family oxidoreductase</fullName>
    </submittedName>
</protein>